<accession>A0A8X6ULX9</accession>
<dbReference type="OrthoDB" id="6471751at2759"/>
<organism evidence="1 2">
    <name type="scientific">Nephila pilipes</name>
    <name type="common">Giant wood spider</name>
    <name type="synonym">Nephila maculata</name>
    <dbReference type="NCBI Taxonomy" id="299642"/>
    <lineage>
        <taxon>Eukaryota</taxon>
        <taxon>Metazoa</taxon>
        <taxon>Ecdysozoa</taxon>
        <taxon>Arthropoda</taxon>
        <taxon>Chelicerata</taxon>
        <taxon>Arachnida</taxon>
        <taxon>Araneae</taxon>
        <taxon>Araneomorphae</taxon>
        <taxon>Entelegynae</taxon>
        <taxon>Araneoidea</taxon>
        <taxon>Nephilidae</taxon>
        <taxon>Nephila</taxon>
    </lineage>
</organism>
<dbReference type="AlphaFoldDB" id="A0A8X6ULX9"/>
<reference evidence="1" key="1">
    <citation type="submission" date="2020-08" db="EMBL/GenBank/DDBJ databases">
        <title>Multicomponent nature underlies the extraordinary mechanical properties of spider dragline silk.</title>
        <authorList>
            <person name="Kono N."/>
            <person name="Nakamura H."/>
            <person name="Mori M."/>
            <person name="Yoshida Y."/>
            <person name="Ohtoshi R."/>
            <person name="Malay A.D."/>
            <person name="Moran D.A.P."/>
            <person name="Tomita M."/>
            <person name="Numata K."/>
            <person name="Arakawa K."/>
        </authorList>
    </citation>
    <scope>NUCLEOTIDE SEQUENCE</scope>
</reference>
<keyword evidence="2" id="KW-1185">Reference proteome</keyword>
<dbReference type="Proteomes" id="UP000887013">
    <property type="component" value="Unassembled WGS sequence"/>
</dbReference>
<protein>
    <submittedName>
        <fullName evidence="1">Uncharacterized protein</fullName>
    </submittedName>
</protein>
<name>A0A8X6ULX9_NEPPI</name>
<comment type="caution">
    <text evidence="1">The sequence shown here is derived from an EMBL/GenBank/DDBJ whole genome shotgun (WGS) entry which is preliminary data.</text>
</comment>
<proteinExistence type="predicted"/>
<evidence type="ECO:0000313" key="2">
    <source>
        <dbReference type="Proteomes" id="UP000887013"/>
    </source>
</evidence>
<dbReference type="EMBL" id="BMAW01127945">
    <property type="protein sequence ID" value="GFU23394.1"/>
    <property type="molecule type" value="Genomic_DNA"/>
</dbReference>
<gene>
    <name evidence="1" type="ORF">NPIL_621341</name>
</gene>
<evidence type="ECO:0000313" key="1">
    <source>
        <dbReference type="EMBL" id="GFU23394.1"/>
    </source>
</evidence>
<sequence>MSFPARGTKQDLIDLVEELGINLESTLQVFEIRKFITESRNYEEEFAKIALTGVMENRKEYEICEGLHDDGFGTSNRGDWLSLSSSEKSTVSVEKNSQCNSKAFSPWITEAESLDSLLGNFHIFFQRTIVKWVVLDSSLKGLYTLLNFQCPCSHIVLHLRITKKLSLR</sequence>